<organism evidence="1 2">
    <name type="scientific">Paracoccus denitrificans</name>
    <dbReference type="NCBI Taxonomy" id="266"/>
    <lineage>
        <taxon>Bacteria</taxon>
        <taxon>Pseudomonadati</taxon>
        <taxon>Pseudomonadota</taxon>
        <taxon>Alphaproteobacteria</taxon>
        <taxon>Rhodobacterales</taxon>
        <taxon>Paracoccaceae</taxon>
        <taxon>Paracoccus</taxon>
    </lineage>
</organism>
<dbReference type="InterPro" id="IPR036866">
    <property type="entry name" value="RibonucZ/Hydroxyglut_hydro"/>
</dbReference>
<evidence type="ECO:0000313" key="2">
    <source>
        <dbReference type="Proteomes" id="UP000315344"/>
    </source>
</evidence>
<gene>
    <name evidence="1" type="ORF">DI616_13450</name>
</gene>
<dbReference type="AlphaFoldDB" id="A0A533I7T4"/>
<comment type="caution">
    <text evidence="1">The sequence shown here is derived from an EMBL/GenBank/DDBJ whole genome shotgun (WGS) entry which is preliminary data.</text>
</comment>
<proteinExistence type="predicted"/>
<protein>
    <submittedName>
        <fullName evidence="1">Uncharacterized protein</fullName>
    </submittedName>
</protein>
<accession>A0A533I7T4</accession>
<sequence>MLLAREWDIDTRIVDEHTPEDGVKIDVHEAEEGVIFDQNGLSVTVLPVHHADNIINAVEYPIDDGEKSVLISGDTTGGRRSRI</sequence>
<reference evidence="1 2" key="1">
    <citation type="journal article" date="2017" name="Nat. Commun.">
        <title>In situ click chemistry generation of cyclooxygenase-2 inhibitors.</title>
        <authorList>
            <person name="Bhardwaj A."/>
            <person name="Kaur J."/>
            <person name="Wuest M."/>
            <person name="Wuest F."/>
        </authorList>
    </citation>
    <scope>NUCLEOTIDE SEQUENCE [LARGE SCALE GENOMIC DNA]</scope>
    <source>
        <strain evidence="1">S2_012_000_R3_94</strain>
    </source>
</reference>
<dbReference type="Proteomes" id="UP000315344">
    <property type="component" value="Unassembled WGS sequence"/>
</dbReference>
<dbReference type="EMBL" id="VAFL01000010">
    <property type="protein sequence ID" value="TKW65872.1"/>
    <property type="molecule type" value="Genomic_DNA"/>
</dbReference>
<evidence type="ECO:0000313" key="1">
    <source>
        <dbReference type="EMBL" id="TKW65872.1"/>
    </source>
</evidence>
<dbReference type="Gene3D" id="3.60.15.10">
    <property type="entry name" value="Ribonuclease Z/Hydroxyacylglutathione hydrolase-like"/>
    <property type="match status" value="1"/>
</dbReference>
<name>A0A533I7T4_PARDE</name>
<dbReference type="SUPFAM" id="SSF56281">
    <property type="entry name" value="Metallo-hydrolase/oxidoreductase"/>
    <property type="match status" value="1"/>
</dbReference>